<keyword evidence="2" id="KW-0175">Coiled coil</keyword>
<dbReference type="GO" id="GO:0006631">
    <property type="term" value="P:fatty acid metabolic process"/>
    <property type="evidence" value="ECO:0007669"/>
    <property type="project" value="TreeGrafter"/>
</dbReference>
<keyword evidence="6" id="KW-1185">Reference proteome</keyword>
<dbReference type="InterPro" id="IPR014352">
    <property type="entry name" value="FERM/acyl-CoA-bd_prot_sf"/>
</dbReference>
<dbReference type="GO" id="GO:0000062">
    <property type="term" value="F:fatty-acyl-CoA binding"/>
    <property type="evidence" value="ECO:0007669"/>
    <property type="project" value="InterPro"/>
</dbReference>
<protein>
    <recommendedName>
        <fullName evidence="4">ACB domain-containing protein</fullName>
    </recommendedName>
</protein>
<proteinExistence type="predicted"/>
<keyword evidence="1" id="KW-0446">Lipid-binding</keyword>
<dbReference type="EMBL" id="DAKRPA010000126">
    <property type="protein sequence ID" value="DAZ97760.1"/>
    <property type="molecule type" value="Genomic_DNA"/>
</dbReference>
<dbReference type="InterPro" id="IPR035984">
    <property type="entry name" value="Acyl-CoA-binding_sf"/>
</dbReference>
<evidence type="ECO:0000313" key="6">
    <source>
        <dbReference type="Proteomes" id="UP001146120"/>
    </source>
</evidence>
<dbReference type="PANTHER" id="PTHR23310">
    <property type="entry name" value="ACYL-COA-BINDING PROTEIN, ACBP"/>
    <property type="match status" value="1"/>
</dbReference>
<reference evidence="5" key="2">
    <citation type="journal article" date="2023" name="Microbiol Resour">
        <title>Decontamination and Annotation of the Draft Genome Sequence of the Oomycete Lagenidium giganteum ARSEF 373.</title>
        <authorList>
            <person name="Morgan W.R."/>
            <person name="Tartar A."/>
        </authorList>
    </citation>
    <scope>NUCLEOTIDE SEQUENCE</scope>
    <source>
        <strain evidence="5">ARSEF 373</strain>
    </source>
</reference>
<dbReference type="AlphaFoldDB" id="A0AAV2YS49"/>
<dbReference type="SUPFAM" id="SSF47027">
    <property type="entry name" value="Acyl-CoA binding protein"/>
    <property type="match status" value="1"/>
</dbReference>
<dbReference type="InterPro" id="IPR000582">
    <property type="entry name" value="Acyl-CoA-binding_protein"/>
</dbReference>
<gene>
    <name evidence="5" type="ORF">N0F65_009040</name>
</gene>
<sequence>MRGNAPSILGSSRLLSPSFALPDEDTDAQAAAASPQPLAITSPRGGPAVAGSSGGHSGRSHSCDSCTELETEFAAAVLFVESYQGPHRILTQENSTPKKEFYAYCQQATIGPCPATPPPGAMTKLELAKWEKWRSLGQMTRQEAMKRYTTALDNLVDDWRRSASIKGTSMFLNLNSSTSSASTASPQGSVCVANLLLAQALKKSTSMFERLPKIYDEFGELQERLEEEVKKRDELEAHLLSFTRENRALFSREMRQVDQMRTHLASLVKTLEDDVAHHYNELQQVMQQQQELVTRLESSVLLAIELRGHQVFRIVREWFQNKMFRRLLFCVLLFRLWSFFRRRGLPQVVAQMMIKWLRIASSLDSNDSNRPALSN</sequence>
<dbReference type="PANTHER" id="PTHR23310:SF77">
    <property type="entry name" value="LD25952P"/>
    <property type="match status" value="1"/>
</dbReference>
<evidence type="ECO:0000256" key="3">
    <source>
        <dbReference type="SAM" id="MobiDB-lite"/>
    </source>
</evidence>
<evidence type="ECO:0000313" key="5">
    <source>
        <dbReference type="EMBL" id="DAZ97760.1"/>
    </source>
</evidence>
<dbReference type="GO" id="GO:0005737">
    <property type="term" value="C:cytoplasm"/>
    <property type="evidence" value="ECO:0007669"/>
    <property type="project" value="TreeGrafter"/>
</dbReference>
<dbReference type="Proteomes" id="UP001146120">
    <property type="component" value="Unassembled WGS sequence"/>
</dbReference>
<feature type="domain" description="ACB" evidence="4">
    <location>
        <begin position="69"/>
        <end position="161"/>
    </location>
</feature>
<evidence type="ECO:0000259" key="4">
    <source>
        <dbReference type="PROSITE" id="PS51228"/>
    </source>
</evidence>
<dbReference type="Gene3D" id="1.20.80.10">
    <property type="match status" value="1"/>
</dbReference>
<feature type="compositionally biased region" description="Low complexity" evidence="3">
    <location>
        <begin position="28"/>
        <end position="51"/>
    </location>
</feature>
<feature type="region of interest" description="Disordered" evidence="3">
    <location>
        <begin position="1"/>
        <end position="63"/>
    </location>
</feature>
<organism evidence="5 6">
    <name type="scientific">Lagenidium giganteum</name>
    <dbReference type="NCBI Taxonomy" id="4803"/>
    <lineage>
        <taxon>Eukaryota</taxon>
        <taxon>Sar</taxon>
        <taxon>Stramenopiles</taxon>
        <taxon>Oomycota</taxon>
        <taxon>Peronosporomycetes</taxon>
        <taxon>Pythiales</taxon>
        <taxon>Pythiaceae</taxon>
    </lineage>
</organism>
<accession>A0AAV2YS49</accession>
<evidence type="ECO:0000256" key="2">
    <source>
        <dbReference type="SAM" id="Coils"/>
    </source>
</evidence>
<dbReference type="Pfam" id="PF00887">
    <property type="entry name" value="ACBP"/>
    <property type="match status" value="1"/>
</dbReference>
<name>A0AAV2YS49_9STRA</name>
<comment type="caution">
    <text evidence="5">The sequence shown here is derived from an EMBL/GenBank/DDBJ whole genome shotgun (WGS) entry which is preliminary data.</text>
</comment>
<evidence type="ECO:0000256" key="1">
    <source>
        <dbReference type="ARBA" id="ARBA00023121"/>
    </source>
</evidence>
<feature type="coiled-coil region" evidence="2">
    <location>
        <begin position="218"/>
        <end position="299"/>
    </location>
</feature>
<reference evidence="5" key="1">
    <citation type="submission" date="2022-11" db="EMBL/GenBank/DDBJ databases">
        <authorList>
            <person name="Morgan W.R."/>
            <person name="Tartar A."/>
        </authorList>
    </citation>
    <scope>NUCLEOTIDE SEQUENCE</scope>
    <source>
        <strain evidence="5">ARSEF 373</strain>
    </source>
</reference>
<dbReference type="PROSITE" id="PS51228">
    <property type="entry name" value="ACB_2"/>
    <property type="match status" value="1"/>
</dbReference>